<keyword evidence="3" id="KW-0804">Transcription</keyword>
<evidence type="ECO:0000259" key="4">
    <source>
        <dbReference type="PROSITE" id="PS50995"/>
    </source>
</evidence>
<dbReference type="PRINTS" id="PR00598">
    <property type="entry name" value="HTHMARR"/>
</dbReference>
<reference evidence="5" key="2">
    <citation type="journal article" date="2020" name="Microorganisms">
        <title>Osmotic Adaptation and Compatible Solute Biosynthesis of Phototrophic Bacteria as Revealed from Genome Analyses.</title>
        <authorList>
            <person name="Imhoff J.F."/>
            <person name="Rahn T."/>
            <person name="Kunzel S."/>
            <person name="Keller A."/>
            <person name="Neulinger S.C."/>
        </authorList>
    </citation>
    <scope>NUCLEOTIDE SEQUENCE</scope>
    <source>
        <strain evidence="5">LMG 28126</strain>
    </source>
</reference>
<dbReference type="PANTHER" id="PTHR42756:SF1">
    <property type="entry name" value="TRANSCRIPTIONAL REPRESSOR OF EMRAB OPERON"/>
    <property type="match status" value="1"/>
</dbReference>
<dbReference type="InterPro" id="IPR000835">
    <property type="entry name" value="HTH_MarR-typ"/>
</dbReference>
<reference evidence="5" key="1">
    <citation type="submission" date="2017-05" db="EMBL/GenBank/DDBJ databases">
        <authorList>
            <person name="Imhoff J.F."/>
            <person name="Rahn T."/>
            <person name="Kuenzel S."/>
            <person name="Neulinger S.C."/>
        </authorList>
    </citation>
    <scope>NUCLEOTIDE SEQUENCE</scope>
    <source>
        <strain evidence="5">LMG 28126</strain>
    </source>
</reference>
<dbReference type="InterPro" id="IPR036388">
    <property type="entry name" value="WH-like_DNA-bd_sf"/>
</dbReference>
<keyword evidence="6" id="KW-1185">Reference proteome</keyword>
<dbReference type="InterPro" id="IPR036390">
    <property type="entry name" value="WH_DNA-bd_sf"/>
</dbReference>
<proteinExistence type="predicted"/>
<evidence type="ECO:0000313" key="5">
    <source>
        <dbReference type="EMBL" id="MBK5927201.1"/>
    </source>
</evidence>
<accession>A0A934TKI2</accession>
<dbReference type="PANTHER" id="PTHR42756">
    <property type="entry name" value="TRANSCRIPTIONAL REGULATOR, MARR"/>
    <property type="match status" value="1"/>
</dbReference>
<protein>
    <recommendedName>
        <fullName evidence="4">HTH marR-type domain-containing protein</fullName>
    </recommendedName>
</protein>
<keyword evidence="2" id="KW-0238">DNA-binding</keyword>
<keyword evidence="1" id="KW-0805">Transcription regulation</keyword>
<dbReference type="RefSeq" id="WP_201156963.1">
    <property type="nucleotide sequence ID" value="NZ_NHSD01000218.1"/>
</dbReference>
<dbReference type="GO" id="GO:0003677">
    <property type="term" value="F:DNA binding"/>
    <property type="evidence" value="ECO:0007669"/>
    <property type="project" value="UniProtKB-KW"/>
</dbReference>
<evidence type="ECO:0000313" key="6">
    <source>
        <dbReference type="Proteomes" id="UP000706333"/>
    </source>
</evidence>
<gene>
    <name evidence="5" type="ORF">CCR87_07580</name>
</gene>
<dbReference type="SUPFAM" id="SSF46785">
    <property type="entry name" value="Winged helix' DNA-binding domain"/>
    <property type="match status" value="1"/>
</dbReference>
<evidence type="ECO:0000256" key="1">
    <source>
        <dbReference type="ARBA" id="ARBA00023015"/>
    </source>
</evidence>
<evidence type="ECO:0000256" key="3">
    <source>
        <dbReference type="ARBA" id="ARBA00023163"/>
    </source>
</evidence>
<dbReference type="Pfam" id="PF01047">
    <property type="entry name" value="MarR"/>
    <property type="match status" value="1"/>
</dbReference>
<evidence type="ECO:0000256" key="2">
    <source>
        <dbReference type="ARBA" id="ARBA00023125"/>
    </source>
</evidence>
<organism evidence="5 6">
    <name type="scientific">Rhodobaculum claviforme</name>
    <dbReference type="NCBI Taxonomy" id="1549854"/>
    <lineage>
        <taxon>Bacteria</taxon>
        <taxon>Pseudomonadati</taxon>
        <taxon>Pseudomonadota</taxon>
        <taxon>Alphaproteobacteria</taxon>
        <taxon>Rhodobacterales</taxon>
        <taxon>Paracoccaceae</taxon>
        <taxon>Rhodobaculum</taxon>
    </lineage>
</organism>
<dbReference type="Proteomes" id="UP000706333">
    <property type="component" value="Unassembled WGS sequence"/>
</dbReference>
<dbReference type="SMART" id="SM00347">
    <property type="entry name" value="HTH_MARR"/>
    <property type="match status" value="1"/>
</dbReference>
<dbReference type="GO" id="GO:0003700">
    <property type="term" value="F:DNA-binding transcription factor activity"/>
    <property type="evidence" value="ECO:0007669"/>
    <property type="project" value="InterPro"/>
</dbReference>
<sequence>MTERVDATLIALRRVLRAIEGNARAIARASGLTHAQMLVLHALADRGQELPSDIARRLGVAQATVTTQIDRLEARGLVRRERRQTDRRTVWVILTDSGRQLLADTPDPLYGRFADRFARLADWEQGMLMTSAERLAKLFDAEAVEPLPAGEDTARKPAPPVA</sequence>
<dbReference type="Gene3D" id="1.10.10.10">
    <property type="entry name" value="Winged helix-like DNA-binding domain superfamily/Winged helix DNA-binding domain"/>
    <property type="match status" value="1"/>
</dbReference>
<name>A0A934TKI2_9RHOB</name>
<feature type="domain" description="HTH marR-type" evidence="4">
    <location>
        <begin position="5"/>
        <end position="137"/>
    </location>
</feature>
<dbReference type="PROSITE" id="PS50995">
    <property type="entry name" value="HTH_MARR_2"/>
    <property type="match status" value="1"/>
</dbReference>
<dbReference type="EMBL" id="NHSD01000218">
    <property type="protein sequence ID" value="MBK5927201.1"/>
    <property type="molecule type" value="Genomic_DNA"/>
</dbReference>
<comment type="caution">
    <text evidence="5">The sequence shown here is derived from an EMBL/GenBank/DDBJ whole genome shotgun (WGS) entry which is preliminary data.</text>
</comment>
<dbReference type="AlphaFoldDB" id="A0A934TKI2"/>